<dbReference type="OrthoDB" id="2377062at2759"/>
<reference evidence="3 4" key="1">
    <citation type="journal article" date="2019" name="Environ. Microbiol.">
        <title>At the nexus of three kingdoms: the genome of the mycorrhizal fungus Gigaspora margarita provides insights into plant, endobacterial and fungal interactions.</title>
        <authorList>
            <person name="Venice F."/>
            <person name="Ghignone S."/>
            <person name="Salvioli di Fossalunga A."/>
            <person name="Amselem J."/>
            <person name="Novero M."/>
            <person name="Xianan X."/>
            <person name="Sedzielewska Toro K."/>
            <person name="Morin E."/>
            <person name="Lipzen A."/>
            <person name="Grigoriev I.V."/>
            <person name="Henrissat B."/>
            <person name="Martin F.M."/>
            <person name="Bonfante P."/>
        </authorList>
    </citation>
    <scope>NUCLEOTIDE SEQUENCE [LARGE SCALE GENOMIC DNA]</scope>
    <source>
        <strain evidence="3 4">BEG34</strain>
    </source>
</reference>
<dbReference type="Gene3D" id="2.30.29.30">
    <property type="entry name" value="Pleckstrin-homology domain (PH domain)/Phosphotyrosine-binding domain (PTB)"/>
    <property type="match status" value="1"/>
</dbReference>
<organism evidence="3 4">
    <name type="scientific">Gigaspora margarita</name>
    <dbReference type="NCBI Taxonomy" id="4874"/>
    <lineage>
        <taxon>Eukaryota</taxon>
        <taxon>Fungi</taxon>
        <taxon>Fungi incertae sedis</taxon>
        <taxon>Mucoromycota</taxon>
        <taxon>Glomeromycotina</taxon>
        <taxon>Glomeromycetes</taxon>
        <taxon>Diversisporales</taxon>
        <taxon>Gigasporaceae</taxon>
        <taxon>Gigaspora</taxon>
    </lineage>
</organism>
<dbReference type="InterPro" id="IPR011993">
    <property type="entry name" value="PH-like_dom_sf"/>
</dbReference>
<feature type="compositionally biased region" description="Polar residues" evidence="1">
    <location>
        <begin position="898"/>
        <end position="911"/>
    </location>
</feature>
<feature type="compositionally biased region" description="Polar residues" evidence="1">
    <location>
        <begin position="1157"/>
        <end position="1168"/>
    </location>
</feature>
<evidence type="ECO:0000256" key="1">
    <source>
        <dbReference type="SAM" id="MobiDB-lite"/>
    </source>
</evidence>
<dbReference type="PROSITE" id="PS50003">
    <property type="entry name" value="PH_DOMAIN"/>
    <property type="match status" value="1"/>
</dbReference>
<name>A0A8H4ES37_GIGMA</name>
<evidence type="ECO:0000313" key="4">
    <source>
        <dbReference type="Proteomes" id="UP000439903"/>
    </source>
</evidence>
<comment type="caution">
    <text evidence="3">The sequence shown here is derived from an EMBL/GenBank/DDBJ whole genome shotgun (WGS) entry which is preliminary data.</text>
</comment>
<feature type="region of interest" description="Disordered" evidence="1">
    <location>
        <begin position="609"/>
        <end position="791"/>
    </location>
</feature>
<gene>
    <name evidence="3" type="ORF">F8M41_003029</name>
</gene>
<feature type="region of interest" description="Disordered" evidence="1">
    <location>
        <begin position="819"/>
        <end position="914"/>
    </location>
</feature>
<feature type="compositionally biased region" description="Polar residues" evidence="1">
    <location>
        <begin position="471"/>
        <end position="511"/>
    </location>
</feature>
<keyword evidence="4" id="KW-1185">Reference proteome</keyword>
<feature type="compositionally biased region" description="Polar residues" evidence="1">
    <location>
        <begin position="635"/>
        <end position="644"/>
    </location>
</feature>
<feature type="compositionally biased region" description="Acidic residues" evidence="1">
    <location>
        <begin position="538"/>
        <end position="554"/>
    </location>
</feature>
<proteinExistence type="predicted"/>
<dbReference type="SUPFAM" id="SSF50729">
    <property type="entry name" value="PH domain-like"/>
    <property type="match status" value="1"/>
</dbReference>
<dbReference type="Proteomes" id="UP000439903">
    <property type="component" value="Unassembled WGS sequence"/>
</dbReference>
<feature type="compositionally biased region" description="Basic and acidic residues" evidence="1">
    <location>
        <begin position="609"/>
        <end position="625"/>
    </location>
</feature>
<sequence length="1179" mass="131842">MANVSLNISSEDQVVSESMQEITQDSSRRNSGANNSYEPGPRSSTQRPPLLKKSRPRKTSFQGDQVAPDMRPVLHLFDVFSRKLYMEGYLCRQDILSNKGLQSTSNVWSEFYAELCGSILNLWRIENNFDSGQLEIAQTPIVINVSNYSTDICSPVLDDDGLQRNNVFLLSAGSGDKFYLQAANDSLLNLWVSAIRLSCYESSRLQEVYTATLLKRTGLREILSSTVLVKGKLEGYLQVQFTSTDEPKKYWVVVSDHRAEDKKKKADLAFARGQALFYETKKSKKPFMTLANVLKTYAIYPENPTMIDKTISFRVEGNLFPAKQTDSKPGDFVNLSAESINEMAKWLIGFFDSFKMYGRPKELLYDFKDPISPFFAVPTGRSNVKLFLDLHEIEHVDMREPLADVKAAFAEVLRQSYQNQDGSQQTLSVPNHQQSPSILKTLSSPPQIATNGSTDNYIRQKALSSESLSSGPNSQPNHKISTQTLHSSTVSGLTQSTSKESVSSLTNNGLTSGKGKRLKQIASSDESEGDNGKNSDQLESDSEESESDVEDDNNDPAVLKNTQENAKIAKEHSENNLTLTVDEQIKLGSSFNSLSGGDLMLEIMSAVTDRNDTEKSSEETNDVLKKQNKSKRNVSFKNQPTKSGANHKKKIAPLPSESEDNEELSSLGTKSDENDSDEGSSEDISVNKNADKHINVNVNQRHKTGKRRIKTAPQPSDSSDNEESVEDQQLPKPYGYGRSKSKGRQTKGKKEGEEIESENEARVVQPIKNKPGNQSDFKGSSQFNKNSGVQQRDYQFDLPNVDVNLELDFNSLSFNTAVGEIKSSGTTGKKDFKTQELTSEEETSDDEVINRTNKVFKPTKRKDKQKIIANPSTKSSDASSSDEEKEPLAVLVDEAGFNRSNFGPPSRSASPNYPPGQRWGQHQNHNGYYADNMNYPPFDNRRNVFNHRGVEYYDDDHSSISGRPRSFIGPGHIPSGRRRVSGGQMDYSDDGYLEDRGNLFPPPNQFRPNSLLDSMPQSQPSARVQEQMARETGAPLINLQEKPKDPQTGLVGAITAREQHKKAIGSGLLARNAELERERAFDRERERRLMEQRQQVMMAERDRDYMYSRQSYMGPNRYYANQQYLEPVVGQRGSYLESYGVDDGYDDDIPLGIGGSAVSSGHSRQLRGTRNAGRRRDIE</sequence>
<feature type="region of interest" description="Disordered" evidence="1">
    <location>
        <begin position="421"/>
        <end position="557"/>
    </location>
</feature>
<feature type="compositionally biased region" description="Basic residues" evidence="1">
    <location>
        <begin position="700"/>
        <end position="710"/>
    </location>
</feature>
<protein>
    <submittedName>
        <fullName evidence="3">PH-domain-containing protein</fullName>
    </submittedName>
</protein>
<accession>A0A8H4ES37</accession>
<dbReference type="InterPro" id="IPR058155">
    <property type="entry name" value="Skg3/CAF120-like_PH"/>
</dbReference>
<feature type="region of interest" description="Disordered" evidence="1">
    <location>
        <begin position="1152"/>
        <end position="1179"/>
    </location>
</feature>
<feature type="region of interest" description="Disordered" evidence="1">
    <location>
        <begin position="956"/>
        <end position="983"/>
    </location>
</feature>
<feature type="compositionally biased region" description="Polar residues" evidence="1">
    <location>
        <begin position="1"/>
        <end position="47"/>
    </location>
</feature>
<dbReference type="AlphaFoldDB" id="A0A8H4ES37"/>
<feature type="compositionally biased region" description="Polar residues" evidence="1">
    <location>
        <begin position="771"/>
        <end position="791"/>
    </location>
</feature>
<dbReference type="InterPro" id="IPR001849">
    <property type="entry name" value="PH_domain"/>
</dbReference>
<feature type="region of interest" description="Disordered" evidence="1">
    <location>
        <begin position="1"/>
        <end position="65"/>
    </location>
</feature>
<evidence type="ECO:0000259" key="2">
    <source>
        <dbReference type="PROSITE" id="PS50003"/>
    </source>
</evidence>
<feature type="compositionally biased region" description="Polar residues" evidence="1">
    <location>
        <begin position="421"/>
        <end position="457"/>
    </location>
</feature>
<dbReference type="SMART" id="SM00233">
    <property type="entry name" value="PH"/>
    <property type="match status" value="2"/>
</dbReference>
<feature type="domain" description="PH" evidence="2">
    <location>
        <begin position="83"/>
        <end position="200"/>
    </location>
</feature>
<evidence type="ECO:0000313" key="3">
    <source>
        <dbReference type="EMBL" id="KAF0544208.1"/>
    </source>
</evidence>
<feature type="compositionally biased region" description="Acidic residues" evidence="1">
    <location>
        <begin position="838"/>
        <end position="847"/>
    </location>
</feature>
<dbReference type="Pfam" id="PF25381">
    <property type="entry name" value="PH_26"/>
    <property type="match status" value="1"/>
</dbReference>
<dbReference type="EMBL" id="WTPW01000127">
    <property type="protein sequence ID" value="KAF0544208.1"/>
    <property type="molecule type" value="Genomic_DNA"/>
</dbReference>